<evidence type="ECO:0000313" key="1">
    <source>
        <dbReference type="EMBL" id="QKG93756.1"/>
    </source>
</evidence>
<dbReference type="GeneID" id="55595961"/>
<dbReference type="NCBIfam" id="TIGR01409">
    <property type="entry name" value="TAT_signal_seq"/>
    <property type="match status" value="1"/>
</dbReference>
<dbReference type="EMBL" id="CP053941">
    <property type="protein sequence ID" value="QKG93756.1"/>
    <property type="molecule type" value="Genomic_DNA"/>
</dbReference>
<name>A0A7D4C293_9EURY</name>
<organism evidence="1 2">
    <name type="scientific">Halorubrum salinarum</name>
    <dbReference type="NCBI Taxonomy" id="2739057"/>
    <lineage>
        <taxon>Archaea</taxon>
        <taxon>Methanobacteriati</taxon>
        <taxon>Methanobacteriota</taxon>
        <taxon>Stenosarchaea group</taxon>
        <taxon>Halobacteria</taxon>
        <taxon>Halobacteriales</taxon>
        <taxon>Haloferacaceae</taxon>
        <taxon>Halorubrum</taxon>
    </lineage>
</organism>
<protein>
    <submittedName>
        <fullName evidence="1">Twin-arginine translocation signal domain-containing protein</fullName>
    </submittedName>
</protein>
<evidence type="ECO:0000313" key="2">
    <source>
        <dbReference type="Proteomes" id="UP000505020"/>
    </source>
</evidence>
<dbReference type="PROSITE" id="PS51257">
    <property type="entry name" value="PROKAR_LIPOPROTEIN"/>
    <property type="match status" value="1"/>
</dbReference>
<sequence>MPSRRNFLAGVSVVGAVGVAGCVSSVDTTTGRVFVKSINVEATASDGNATRIDLLTVLFERLENILHGQYDPEYVGSALDDRTVTVSDSLHEELKNQFGDVRYLVNVAPVGGNENPVNVAVTQADFNELTLGGRATVSTRSGEDEFRYLRVHNTEPRNQAISESNIRSFDLESAINSN</sequence>
<gene>
    <name evidence="1" type="ORF">HPS36_13125</name>
</gene>
<dbReference type="Proteomes" id="UP000505020">
    <property type="component" value="Chromosome"/>
</dbReference>
<accession>A0A7D4C293</accession>
<reference evidence="1 2" key="1">
    <citation type="submission" date="2020-05" db="EMBL/GenBank/DDBJ databases">
        <title>Halorubrum RHB-C sp.nov., an extremely halophilic archaeon isolated from solar salt farm.</title>
        <authorList>
            <person name="Ho H."/>
            <person name="Danganan R.E."/>
            <person name="Dedeles G.R."/>
            <person name="Kim S.-G."/>
        </authorList>
    </citation>
    <scope>NUCLEOTIDE SEQUENCE [LARGE SCALE GENOMIC DNA]</scope>
    <source>
        <strain evidence="1 2">RHB-C</strain>
    </source>
</reference>
<keyword evidence="2" id="KW-1185">Reference proteome</keyword>
<dbReference type="KEGG" id="hsai:HPS36_13125"/>
<dbReference type="InterPro" id="IPR019546">
    <property type="entry name" value="TAT_signal_bac_arc"/>
</dbReference>
<proteinExistence type="predicted"/>
<dbReference type="AlphaFoldDB" id="A0A7D4C293"/>
<dbReference type="RefSeq" id="WP_173230484.1">
    <property type="nucleotide sequence ID" value="NZ_CP053941.1"/>
</dbReference>